<proteinExistence type="predicted"/>
<dbReference type="InterPro" id="IPR029063">
    <property type="entry name" value="SAM-dependent_MTases_sf"/>
</dbReference>
<dbReference type="CDD" id="cd02440">
    <property type="entry name" value="AdoMet_MTases"/>
    <property type="match status" value="1"/>
</dbReference>
<evidence type="ECO:0000313" key="3">
    <source>
        <dbReference type="Proteomes" id="UP000596092"/>
    </source>
</evidence>
<dbReference type="InterPro" id="IPR041698">
    <property type="entry name" value="Methyltransf_25"/>
</dbReference>
<feature type="domain" description="Methyltransferase" evidence="1">
    <location>
        <begin position="45"/>
        <end position="134"/>
    </location>
</feature>
<protein>
    <submittedName>
        <fullName evidence="2">Class I SAM-dependent methyltransferase</fullName>
    </submittedName>
</protein>
<reference evidence="2 3" key="1">
    <citation type="submission" date="2020-05" db="EMBL/GenBank/DDBJ databases">
        <title>Complete genome of Desulfobulbus oligotrophicus.</title>
        <authorList>
            <person name="Podar M."/>
        </authorList>
    </citation>
    <scope>NUCLEOTIDE SEQUENCE [LARGE SCALE GENOMIC DNA]</scope>
    <source>
        <strain evidence="2 3">Prop6</strain>
    </source>
</reference>
<keyword evidence="3" id="KW-1185">Reference proteome</keyword>
<dbReference type="GO" id="GO:0008168">
    <property type="term" value="F:methyltransferase activity"/>
    <property type="evidence" value="ECO:0007669"/>
    <property type="project" value="UniProtKB-KW"/>
</dbReference>
<keyword evidence="2" id="KW-0808">Transferase</keyword>
<dbReference type="Proteomes" id="UP000596092">
    <property type="component" value="Chromosome"/>
</dbReference>
<gene>
    <name evidence="2" type="ORF">HP555_13865</name>
</gene>
<dbReference type="AlphaFoldDB" id="A0A7T5VFT7"/>
<dbReference type="Pfam" id="PF13649">
    <property type="entry name" value="Methyltransf_25"/>
    <property type="match status" value="1"/>
</dbReference>
<keyword evidence="2" id="KW-0489">Methyltransferase</keyword>
<evidence type="ECO:0000313" key="2">
    <source>
        <dbReference type="EMBL" id="QQG66872.1"/>
    </source>
</evidence>
<evidence type="ECO:0000259" key="1">
    <source>
        <dbReference type="Pfam" id="PF13649"/>
    </source>
</evidence>
<dbReference type="KEGG" id="dog:HP555_13865"/>
<dbReference type="GO" id="GO:0032259">
    <property type="term" value="P:methylation"/>
    <property type="evidence" value="ECO:0007669"/>
    <property type="project" value="UniProtKB-KW"/>
</dbReference>
<name>A0A7T5VFT7_9BACT</name>
<organism evidence="2 3">
    <name type="scientific">Desulfobulbus oligotrophicus</name>
    <dbReference type="NCBI Taxonomy" id="1909699"/>
    <lineage>
        <taxon>Bacteria</taxon>
        <taxon>Pseudomonadati</taxon>
        <taxon>Thermodesulfobacteriota</taxon>
        <taxon>Desulfobulbia</taxon>
        <taxon>Desulfobulbales</taxon>
        <taxon>Desulfobulbaceae</taxon>
        <taxon>Desulfobulbus</taxon>
    </lineage>
</organism>
<sequence length="204" mass="22782">MEPQDVGKSYDLIADRWRSDRFTKDNGIIQHEKAIAFTKLRGAALDIGCGGSGRLVDILLNHGFSPEGLDISSKMLELARSRHPRVPFHHADICRWKFPHSYDFISAWDSIWHVPLWAQEQVLLKMLSGLSLGGVAIFTVGGTEGPGEITNSYMGPPMYHSTLGISRTLEAIAQAGSVCRHLEYDQYPELHVYIICQRMSLGSE</sequence>
<accession>A0A7T5VFT7</accession>
<dbReference type="SUPFAM" id="SSF53335">
    <property type="entry name" value="S-adenosyl-L-methionine-dependent methyltransferases"/>
    <property type="match status" value="1"/>
</dbReference>
<dbReference type="RefSeq" id="WP_199263160.1">
    <property type="nucleotide sequence ID" value="NZ_CP054140.1"/>
</dbReference>
<dbReference type="Gene3D" id="3.40.50.150">
    <property type="entry name" value="Vaccinia Virus protein VP39"/>
    <property type="match status" value="1"/>
</dbReference>
<dbReference type="EMBL" id="CP054140">
    <property type="protein sequence ID" value="QQG66872.1"/>
    <property type="molecule type" value="Genomic_DNA"/>
</dbReference>